<feature type="compositionally biased region" description="Basic and acidic residues" evidence="5">
    <location>
        <begin position="12"/>
        <end position="24"/>
    </location>
</feature>
<keyword evidence="9" id="KW-1185">Reference proteome</keyword>
<keyword evidence="3 6" id="KW-1133">Transmembrane helix</keyword>
<evidence type="ECO:0000256" key="4">
    <source>
        <dbReference type="ARBA" id="ARBA00023136"/>
    </source>
</evidence>
<dbReference type="RefSeq" id="WP_202855588.1">
    <property type="nucleotide sequence ID" value="NZ_JAEUGD010000023.1"/>
</dbReference>
<name>A0A937FX72_9BACT</name>
<evidence type="ECO:0000256" key="1">
    <source>
        <dbReference type="ARBA" id="ARBA00004127"/>
    </source>
</evidence>
<comment type="subcellular location">
    <subcellularLocation>
        <location evidence="1">Endomembrane system</location>
        <topology evidence="1">Multi-pass membrane protein</topology>
    </subcellularLocation>
</comment>
<feature type="domain" description="DUF1232" evidence="7">
    <location>
        <begin position="107"/>
        <end position="142"/>
    </location>
</feature>
<comment type="caution">
    <text evidence="8">The sequence shown here is derived from an EMBL/GenBank/DDBJ whole genome shotgun (WGS) entry which is preliminary data.</text>
</comment>
<dbReference type="InterPro" id="IPR010652">
    <property type="entry name" value="DUF1232"/>
</dbReference>
<evidence type="ECO:0000256" key="6">
    <source>
        <dbReference type="SAM" id="Phobius"/>
    </source>
</evidence>
<feature type="transmembrane region" description="Helical" evidence="6">
    <location>
        <begin position="102"/>
        <end position="121"/>
    </location>
</feature>
<dbReference type="GO" id="GO:0012505">
    <property type="term" value="C:endomembrane system"/>
    <property type="evidence" value="ECO:0007669"/>
    <property type="project" value="UniProtKB-SubCell"/>
</dbReference>
<gene>
    <name evidence="8" type="ORF">JMN32_06965</name>
</gene>
<dbReference type="Proteomes" id="UP000614216">
    <property type="component" value="Unassembled WGS sequence"/>
</dbReference>
<evidence type="ECO:0000259" key="7">
    <source>
        <dbReference type="Pfam" id="PF06803"/>
    </source>
</evidence>
<evidence type="ECO:0000313" key="9">
    <source>
        <dbReference type="Proteomes" id="UP000614216"/>
    </source>
</evidence>
<protein>
    <submittedName>
        <fullName evidence="8">DUF1232 domain-containing protein</fullName>
    </submittedName>
</protein>
<evidence type="ECO:0000256" key="3">
    <source>
        <dbReference type="ARBA" id="ARBA00022989"/>
    </source>
</evidence>
<proteinExistence type="predicted"/>
<keyword evidence="2 6" id="KW-0812">Transmembrane</keyword>
<evidence type="ECO:0000256" key="2">
    <source>
        <dbReference type="ARBA" id="ARBA00022692"/>
    </source>
</evidence>
<evidence type="ECO:0000256" key="5">
    <source>
        <dbReference type="SAM" id="MobiDB-lite"/>
    </source>
</evidence>
<feature type="region of interest" description="Disordered" evidence="5">
    <location>
        <begin position="1"/>
        <end position="24"/>
    </location>
</feature>
<dbReference type="Pfam" id="PF06803">
    <property type="entry name" value="DUF1232"/>
    <property type="match status" value="1"/>
</dbReference>
<dbReference type="AlphaFoldDB" id="A0A937FX72"/>
<reference evidence="8" key="1">
    <citation type="submission" date="2021-01" db="EMBL/GenBank/DDBJ databases">
        <title>Fulvivirga kasyanovii gen. nov., sp nov., a novel member of the phylum Bacteroidetes isolated from seawater in a mussel farm.</title>
        <authorList>
            <person name="Zhao L.-H."/>
            <person name="Wang Z.-J."/>
        </authorList>
    </citation>
    <scope>NUCLEOTIDE SEQUENCE</scope>
    <source>
        <strain evidence="8">29W222</strain>
    </source>
</reference>
<sequence>MEQVTKPITDYNHSENEGVSEEKSSGQLTLGKVLESRAFSMAMKVAEKYTYSKSNVYRLLQHAFEKLKQESTRHRLQRDLKEKSQILMRMVKAYYYGDYRKIPATAVLRILGGFVYFVWILDLVPDFIPILGLADDLAVIVWVYNGLNREIEDFERWESAYTEVIDEV</sequence>
<evidence type="ECO:0000313" key="8">
    <source>
        <dbReference type="EMBL" id="MBL6446040.1"/>
    </source>
</evidence>
<dbReference type="EMBL" id="JAEUGD010000023">
    <property type="protein sequence ID" value="MBL6446040.1"/>
    <property type="molecule type" value="Genomic_DNA"/>
</dbReference>
<organism evidence="8 9">
    <name type="scientific">Fulvivirga marina</name>
    <dbReference type="NCBI Taxonomy" id="2494733"/>
    <lineage>
        <taxon>Bacteria</taxon>
        <taxon>Pseudomonadati</taxon>
        <taxon>Bacteroidota</taxon>
        <taxon>Cytophagia</taxon>
        <taxon>Cytophagales</taxon>
        <taxon>Fulvivirgaceae</taxon>
        <taxon>Fulvivirga</taxon>
    </lineage>
</organism>
<accession>A0A937FX72</accession>
<keyword evidence="4 6" id="KW-0472">Membrane</keyword>